<feature type="region of interest" description="Disordered" evidence="1">
    <location>
        <begin position="27"/>
        <end position="50"/>
    </location>
</feature>
<gene>
    <name evidence="2" type="ORF">MTR67_002632</name>
</gene>
<proteinExistence type="predicted"/>
<dbReference type="AlphaFoldDB" id="A0AAF0T637"/>
<sequence length="50" mass="5648">MLCRSDHGPWIEPHFTQPLTQMMANQDRPSFDPRSIGLTVGEGQQPVRGK</sequence>
<evidence type="ECO:0000313" key="2">
    <source>
        <dbReference type="EMBL" id="WMV09247.1"/>
    </source>
</evidence>
<keyword evidence="3" id="KW-1185">Reference proteome</keyword>
<accession>A0AAF0T637</accession>
<protein>
    <submittedName>
        <fullName evidence="2">Uncharacterized protein</fullName>
    </submittedName>
</protein>
<dbReference type="EMBL" id="CP133612">
    <property type="protein sequence ID" value="WMV09247.1"/>
    <property type="molecule type" value="Genomic_DNA"/>
</dbReference>
<name>A0AAF0T637_SOLVR</name>
<reference evidence="2" key="1">
    <citation type="submission" date="2023-08" db="EMBL/GenBank/DDBJ databases">
        <title>A de novo genome assembly of Solanum verrucosum Schlechtendal, a Mexican diploid species geographically isolated from the other diploid A-genome species in potato relatives.</title>
        <authorList>
            <person name="Hosaka K."/>
        </authorList>
    </citation>
    <scope>NUCLEOTIDE SEQUENCE</scope>
    <source>
        <tissue evidence="2">Young leaves</tissue>
    </source>
</reference>
<dbReference type="Proteomes" id="UP001234989">
    <property type="component" value="Chromosome 1"/>
</dbReference>
<evidence type="ECO:0000256" key="1">
    <source>
        <dbReference type="SAM" id="MobiDB-lite"/>
    </source>
</evidence>
<evidence type="ECO:0000313" key="3">
    <source>
        <dbReference type="Proteomes" id="UP001234989"/>
    </source>
</evidence>
<organism evidence="2 3">
    <name type="scientific">Solanum verrucosum</name>
    <dbReference type="NCBI Taxonomy" id="315347"/>
    <lineage>
        <taxon>Eukaryota</taxon>
        <taxon>Viridiplantae</taxon>
        <taxon>Streptophyta</taxon>
        <taxon>Embryophyta</taxon>
        <taxon>Tracheophyta</taxon>
        <taxon>Spermatophyta</taxon>
        <taxon>Magnoliopsida</taxon>
        <taxon>eudicotyledons</taxon>
        <taxon>Gunneridae</taxon>
        <taxon>Pentapetalae</taxon>
        <taxon>asterids</taxon>
        <taxon>lamiids</taxon>
        <taxon>Solanales</taxon>
        <taxon>Solanaceae</taxon>
        <taxon>Solanoideae</taxon>
        <taxon>Solaneae</taxon>
        <taxon>Solanum</taxon>
    </lineage>
</organism>